<protein>
    <recommendedName>
        <fullName evidence="3">Carboxypeptidase regulatory-like domain-containing protein</fullName>
    </recommendedName>
</protein>
<dbReference type="RefSeq" id="WP_386405640.1">
    <property type="nucleotide sequence ID" value="NZ_JBHTJH010000004.1"/>
</dbReference>
<reference evidence="2" key="1">
    <citation type="journal article" date="2019" name="Int. J. Syst. Evol. Microbiol.">
        <title>The Global Catalogue of Microorganisms (GCM) 10K type strain sequencing project: providing services to taxonomists for standard genome sequencing and annotation.</title>
        <authorList>
            <consortium name="The Broad Institute Genomics Platform"/>
            <consortium name="The Broad Institute Genome Sequencing Center for Infectious Disease"/>
            <person name="Wu L."/>
            <person name="Ma J."/>
        </authorList>
    </citation>
    <scope>NUCLEOTIDE SEQUENCE [LARGE SCALE GENOMIC DNA]</scope>
    <source>
        <strain evidence="2">CCUG 62952</strain>
    </source>
</reference>
<keyword evidence="2" id="KW-1185">Reference proteome</keyword>
<gene>
    <name evidence="1" type="ORF">ACFQ1M_06490</name>
</gene>
<sequence length="177" mass="20153">MKKLHYIAIFFFGLYFGHAQNTKNADRASRSKFDIPIVVIDNNSNHTSLPTEFQLSPLVGYDAISGKMSIMIEALVFYRDDKGQEKTKISGSVDLNCCFGMIVRVDFLGDKGEVIHTTTTDENGDFKLHLPYGRIAVHSGDKVLLKFAKVELFDMSGKTHSYLVTPYKKRFNKYNRR</sequence>
<evidence type="ECO:0000313" key="1">
    <source>
        <dbReference type="EMBL" id="MFD0861848.1"/>
    </source>
</evidence>
<comment type="caution">
    <text evidence="1">The sequence shown here is derived from an EMBL/GenBank/DDBJ whole genome shotgun (WGS) entry which is preliminary data.</text>
</comment>
<evidence type="ECO:0008006" key="3">
    <source>
        <dbReference type="Google" id="ProtNLM"/>
    </source>
</evidence>
<proteinExistence type="predicted"/>
<accession>A0ABW3CW11</accession>
<organism evidence="1 2">
    <name type="scientific">Sungkyunkwania multivorans</name>
    <dbReference type="NCBI Taxonomy" id="1173618"/>
    <lineage>
        <taxon>Bacteria</taxon>
        <taxon>Pseudomonadati</taxon>
        <taxon>Bacteroidota</taxon>
        <taxon>Flavobacteriia</taxon>
        <taxon>Flavobacteriales</taxon>
        <taxon>Flavobacteriaceae</taxon>
        <taxon>Sungkyunkwania</taxon>
    </lineage>
</organism>
<name>A0ABW3CW11_9FLAO</name>
<evidence type="ECO:0000313" key="2">
    <source>
        <dbReference type="Proteomes" id="UP001596978"/>
    </source>
</evidence>
<dbReference type="Proteomes" id="UP001596978">
    <property type="component" value="Unassembled WGS sequence"/>
</dbReference>
<dbReference type="EMBL" id="JBHTJH010000004">
    <property type="protein sequence ID" value="MFD0861848.1"/>
    <property type="molecule type" value="Genomic_DNA"/>
</dbReference>